<dbReference type="InterPro" id="IPR006101">
    <property type="entry name" value="Glyco_hydro_2"/>
</dbReference>
<evidence type="ECO:0000256" key="4">
    <source>
        <dbReference type="ARBA" id="ARBA00013303"/>
    </source>
</evidence>
<dbReference type="Pfam" id="PF02837">
    <property type="entry name" value="Glyco_hydro_2_N"/>
    <property type="match status" value="1"/>
</dbReference>
<evidence type="ECO:0000256" key="8">
    <source>
        <dbReference type="RuleBase" id="RU361154"/>
    </source>
</evidence>
<dbReference type="SUPFAM" id="SSF51445">
    <property type="entry name" value="(Trans)glycosidases"/>
    <property type="match status" value="1"/>
</dbReference>
<dbReference type="EC" id="3.2.1.23" evidence="3 8"/>
<dbReference type="Pfam" id="PF02929">
    <property type="entry name" value="Bgal_small_N"/>
    <property type="match status" value="1"/>
</dbReference>
<evidence type="ECO:0000256" key="1">
    <source>
        <dbReference type="ARBA" id="ARBA00001412"/>
    </source>
</evidence>
<dbReference type="Pfam" id="PF16353">
    <property type="entry name" value="LacZ_4"/>
    <property type="match status" value="1"/>
</dbReference>
<keyword evidence="5 8" id="KW-0378">Hydrolase</keyword>
<evidence type="ECO:0000256" key="3">
    <source>
        <dbReference type="ARBA" id="ARBA00012756"/>
    </source>
</evidence>
<evidence type="ECO:0000256" key="7">
    <source>
        <dbReference type="ARBA" id="ARBA00032230"/>
    </source>
</evidence>
<dbReference type="PROSITE" id="PS00608">
    <property type="entry name" value="GLYCOSYL_HYDROL_F2_2"/>
    <property type="match status" value="1"/>
</dbReference>
<dbReference type="Gene3D" id="2.60.40.10">
    <property type="entry name" value="Immunoglobulins"/>
    <property type="match status" value="2"/>
</dbReference>
<feature type="domain" description="Beta galactosidase small chain/" evidence="9">
    <location>
        <begin position="735"/>
        <end position="1002"/>
    </location>
</feature>
<dbReference type="Pfam" id="PF00703">
    <property type="entry name" value="Glyco_hydro_2"/>
    <property type="match status" value="1"/>
</dbReference>
<dbReference type="GO" id="GO:0009341">
    <property type="term" value="C:beta-galactosidase complex"/>
    <property type="evidence" value="ECO:0007669"/>
    <property type="project" value="InterPro"/>
</dbReference>
<dbReference type="Gene3D" id="2.60.120.260">
    <property type="entry name" value="Galactose-binding domain-like"/>
    <property type="match status" value="1"/>
</dbReference>
<dbReference type="PANTHER" id="PTHR46323">
    <property type="entry name" value="BETA-GALACTOSIDASE"/>
    <property type="match status" value="1"/>
</dbReference>
<accession>A0A329UPK4</accession>
<dbReference type="GO" id="GO:0004565">
    <property type="term" value="F:beta-galactosidase activity"/>
    <property type="evidence" value="ECO:0007669"/>
    <property type="project" value="UniProtKB-EC"/>
</dbReference>
<dbReference type="InterPro" id="IPR017853">
    <property type="entry name" value="GH"/>
</dbReference>
<proteinExistence type="inferred from homology"/>
<dbReference type="InterPro" id="IPR023230">
    <property type="entry name" value="Glyco_hydro_2_CS"/>
</dbReference>
<protein>
    <recommendedName>
        <fullName evidence="4 8">Beta-galactosidase</fullName>
        <ecNumber evidence="3 8">3.2.1.23</ecNumber>
    </recommendedName>
    <alternativeName>
        <fullName evidence="7 8">Lactase</fullName>
    </alternativeName>
</protein>
<comment type="caution">
    <text evidence="10">The sequence shown here is derived from an EMBL/GenBank/DDBJ whole genome shotgun (WGS) entry which is preliminary data.</text>
</comment>
<dbReference type="InterPro" id="IPR032312">
    <property type="entry name" value="LacZ_4"/>
</dbReference>
<dbReference type="Gene3D" id="3.20.20.80">
    <property type="entry name" value="Glycosidases"/>
    <property type="match status" value="1"/>
</dbReference>
<dbReference type="SUPFAM" id="SSF74650">
    <property type="entry name" value="Galactose mutarotase-like"/>
    <property type="match status" value="1"/>
</dbReference>
<dbReference type="RefSeq" id="WP_112122127.1">
    <property type="nucleotide sequence ID" value="NZ_JBMYGM010000001.1"/>
</dbReference>
<name>A0A329UPK4_9FIRM</name>
<dbReference type="PRINTS" id="PR00132">
    <property type="entry name" value="GLHYDRLASE2"/>
</dbReference>
<dbReference type="PANTHER" id="PTHR46323:SF2">
    <property type="entry name" value="BETA-GALACTOSIDASE"/>
    <property type="match status" value="1"/>
</dbReference>
<dbReference type="Proteomes" id="UP000250550">
    <property type="component" value="Unassembled WGS sequence"/>
</dbReference>
<dbReference type="InterPro" id="IPR004199">
    <property type="entry name" value="B-gal_small/dom_5"/>
</dbReference>
<dbReference type="AlphaFoldDB" id="A0A329UPK4"/>
<dbReference type="InterPro" id="IPR006103">
    <property type="entry name" value="Glyco_hydro_2_cat"/>
</dbReference>
<dbReference type="InterPro" id="IPR036156">
    <property type="entry name" value="Beta-gal/glucu_dom_sf"/>
</dbReference>
<dbReference type="InterPro" id="IPR011013">
    <property type="entry name" value="Gal_mutarotase_sf_dom"/>
</dbReference>
<comment type="similarity">
    <text evidence="2 8">Belongs to the glycosyl hydrolase 2 family.</text>
</comment>
<dbReference type="GO" id="GO:0030246">
    <property type="term" value="F:carbohydrate binding"/>
    <property type="evidence" value="ECO:0007669"/>
    <property type="project" value="InterPro"/>
</dbReference>
<evidence type="ECO:0000256" key="2">
    <source>
        <dbReference type="ARBA" id="ARBA00007401"/>
    </source>
</evidence>
<dbReference type="Gene3D" id="2.70.98.10">
    <property type="match status" value="1"/>
</dbReference>
<sequence>MPLNHPMIPALLADPEIFQQNRLPPHAYFSDQTSPAMPLTVSLNGEWAFRYAENLTAPFSNWDTLTVPGIIQMQSLQKPGRPYGTPHYVNTQYPWDGHEKLHPGQIPQEYNPIGEYKRSFTLPEEWANCYLRLNGADSAAAVWCNGVYIGYTEDTFTPAEFDMTEAVQPGENEVTIQVYRFCSGSWLEDQDFWRMSGLFRSVELFTKPEIHLEDVFVRQNFAPDFSSVKVTFDCKVSGAGRVSVVFNGQQQSAEVGEPVEYGSGVVFGKGEADPDVEPDVQDVSFAFKVEQPELWSAEQPTLYEAEIALLNGKTLVERTGLKVGLRRFELKDRQILLNGKRIVFKGVNRHEWSCKTGRTVSREEMLWDVKNLKAHNVNAVRTSHYPNDSYFLSLCDEYGLYVIEETNLETHGTWQKLGADGSDEWTLPGDRPEWRENVLARAEAMLERDKNHPAILIWSCGNESHGGKTLWEMSEYFRRTDPGRLVHYEGIFWNREYPATSDMESQMYTPVVDIKKFLTEHPEKPFIMCEYSHAMGNSCGGITDYTEYAYEEPLYQGGFIWEYIDHGIAVTGPDGKLSFAYGGDFGDRPTDREFCIDGLVLPDRRNTPKMDAVKVAYTPFKITLTETEAVVENRTLFTDLNAYDLVFASSINGKPERRAVLRADCAPGESVRIPFPFAMPETGLACMTVTVILRSALPGLPAGYEAAFGQIWKKHAEARLTVPAPQLVEMDCNIGVRGEGYEYIFSRGKGLTSIRFDGVQLLDDTVRPSFWRAPTNNDDGCAEPFEFAFWKTAGLYARCDNLTVEAGTETVTVHAVYTLPDGRTLPIDFTVDGTGRCEVAMTWQGERAELPEFGLLLPLRRELTGVSYLGLGPRETVADRTVGGKMGAWNYNIREDFAQNSPVYPQECGSRTGVYCAEVTGSIPGICFESDPGMVFSALPYTPHELENARHLYELPRDDCKTIVRCAAFQRGVGGDSSWGAKPHENVCFAAEKGMQFKFTLNKLN</sequence>
<organism evidence="10 11">
    <name type="scientific">Faecalibacterium prausnitzii</name>
    <dbReference type="NCBI Taxonomy" id="853"/>
    <lineage>
        <taxon>Bacteria</taxon>
        <taxon>Bacillati</taxon>
        <taxon>Bacillota</taxon>
        <taxon>Clostridia</taxon>
        <taxon>Eubacteriales</taxon>
        <taxon>Oscillospiraceae</taxon>
        <taxon>Faecalibacterium</taxon>
    </lineage>
</organism>
<gene>
    <name evidence="10" type="ORF">C4N21_13850</name>
</gene>
<dbReference type="PROSITE" id="PS00719">
    <property type="entry name" value="GLYCOSYL_HYDROL_F2_1"/>
    <property type="match status" value="1"/>
</dbReference>
<dbReference type="Pfam" id="PF02836">
    <property type="entry name" value="Glyco_hydro_2_C"/>
    <property type="match status" value="1"/>
</dbReference>
<dbReference type="InterPro" id="IPR008979">
    <property type="entry name" value="Galactose-bd-like_sf"/>
</dbReference>
<dbReference type="SMART" id="SM01038">
    <property type="entry name" value="Bgal_small_N"/>
    <property type="match status" value="1"/>
</dbReference>
<evidence type="ECO:0000313" key="11">
    <source>
        <dbReference type="Proteomes" id="UP000250550"/>
    </source>
</evidence>
<reference evidence="10 11" key="1">
    <citation type="submission" date="2018-02" db="EMBL/GenBank/DDBJ databases">
        <title>Complete genome sequencing of Faecalibacterium prausnitzii strains isolated from the human gut.</title>
        <authorList>
            <person name="Fitzgerald B.C."/>
            <person name="Shkoporov A.N."/>
            <person name="Ross P.R."/>
            <person name="Hill C."/>
        </authorList>
    </citation>
    <scope>NUCLEOTIDE SEQUENCE [LARGE SCALE GENOMIC DNA]</scope>
    <source>
        <strain evidence="10 11">APC924/119</strain>
    </source>
</reference>
<evidence type="ECO:0000313" key="10">
    <source>
        <dbReference type="EMBL" id="RAW63041.1"/>
    </source>
</evidence>
<dbReference type="InterPro" id="IPR023232">
    <property type="entry name" value="Glyco_hydro_2_AS"/>
</dbReference>
<comment type="catalytic activity">
    <reaction evidence="1 8">
        <text>Hydrolysis of terminal non-reducing beta-D-galactose residues in beta-D-galactosides.</text>
        <dbReference type="EC" id="3.2.1.23"/>
    </reaction>
</comment>
<evidence type="ECO:0000256" key="5">
    <source>
        <dbReference type="ARBA" id="ARBA00022801"/>
    </source>
</evidence>
<dbReference type="EMBL" id="PRLF01000031">
    <property type="protein sequence ID" value="RAW63041.1"/>
    <property type="molecule type" value="Genomic_DNA"/>
</dbReference>
<evidence type="ECO:0000256" key="6">
    <source>
        <dbReference type="ARBA" id="ARBA00023295"/>
    </source>
</evidence>
<dbReference type="InterPro" id="IPR014718">
    <property type="entry name" value="GH-type_carb-bd"/>
</dbReference>
<dbReference type="SUPFAM" id="SSF49303">
    <property type="entry name" value="beta-Galactosidase/glucuronidase domain"/>
    <property type="match status" value="2"/>
</dbReference>
<dbReference type="InterPro" id="IPR013783">
    <property type="entry name" value="Ig-like_fold"/>
</dbReference>
<dbReference type="InterPro" id="IPR006104">
    <property type="entry name" value="Glyco_hydro_2_N"/>
</dbReference>
<dbReference type="GO" id="GO:0005990">
    <property type="term" value="P:lactose catabolic process"/>
    <property type="evidence" value="ECO:0007669"/>
    <property type="project" value="TreeGrafter"/>
</dbReference>
<dbReference type="InterPro" id="IPR050347">
    <property type="entry name" value="Bact_Beta-galactosidase"/>
</dbReference>
<dbReference type="SUPFAM" id="SSF49785">
    <property type="entry name" value="Galactose-binding domain-like"/>
    <property type="match status" value="1"/>
</dbReference>
<dbReference type="InterPro" id="IPR006102">
    <property type="entry name" value="Ig-like_GH2"/>
</dbReference>
<evidence type="ECO:0000259" key="9">
    <source>
        <dbReference type="SMART" id="SM01038"/>
    </source>
</evidence>
<keyword evidence="6 8" id="KW-0326">Glycosidase</keyword>